<comment type="subcellular location">
    <subcellularLocation>
        <location evidence="11">Cytoplasm</location>
    </subcellularLocation>
    <text evidence="11">Associates with ribosomes.</text>
</comment>
<dbReference type="GO" id="GO:0005524">
    <property type="term" value="F:ATP binding"/>
    <property type="evidence" value="ECO:0007669"/>
    <property type="project" value="UniProtKB-UniRule"/>
</dbReference>
<evidence type="ECO:0000256" key="7">
    <source>
        <dbReference type="ARBA" id="ARBA00023125"/>
    </source>
</evidence>
<dbReference type="Pfam" id="PF16326">
    <property type="entry name" value="ABC_tran_CTD"/>
    <property type="match status" value="1"/>
</dbReference>
<evidence type="ECO:0000256" key="6">
    <source>
        <dbReference type="ARBA" id="ARBA00022840"/>
    </source>
</evidence>
<dbReference type="SUPFAM" id="SSF52540">
    <property type="entry name" value="P-loop containing nucleoside triphosphate hydrolases"/>
    <property type="match status" value="2"/>
</dbReference>
<accession>A0A143DEC5</accession>
<keyword evidence="7 11" id="KW-0238">DNA-binding</keyword>
<feature type="coiled-coil region" evidence="11">
    <location>
        <begin position="535"/>
        <end position="603"/>
    </location>
</feature>
<dbReference type="STRING" id="1549855.AY555_07635"/>
<keyword evidence="3 11" id="KW-0547">Nucleotide-binding</keyword>
<keyword evidence="11" id="KW-0175">Coiled coil</keyword>
<keyword evidence="2 11" id="KW-0677">Repeat</keyword>
<evidence type="ECO:0000256" key="4">
    <source>
        <dbReference type="ARBA" id="ARBA00022763"/>
    </source>
</evidence>
<evidence type="ECO:0000256" key="1">
    <source>
        <dbReference type="ARBA" id="ARBA00022490"/>
    </source>
</evidence>
<dbReference type="Gene3D" id="3.40.50.300">
    <property type="entry name" value="P-loop containing nucleotide triphosphate hydrolases"/>
    <property type="match status" value="2"/>
</dbReference>
<keyword evidence="13" id="KW-0648">Protein biosynthesis</keyword>
<dbReference type="OrthoDB" id="9762369at2"/>
<keyword evidence="8 11" id="KW-0234">DNA repair</keyword>
<feature type="domain" description="ABC transporter" evidence="12">
    <location>
        <begin position="286"/>
        <end position="505"/>
    </location>
</feature>
<dbReference type="KEGG" id="hjo:AY555_07635"/>
<keyword evidence="6 11" id="KW-0067">ATP-binding</keyword>
<comment type="function">
    <text evidence="11">Probably plays a role in ribosome assembly or function. May be involved in resolution of branched DNA intermediates that result from template switching in postreplication gaps. Binds DNA and has ATPase activity.</text>
</comment>
<comment type="catalytic activity">
    <reaction evidence="9 11">
        <text>ATP + H2O = ADP + phosphate + H(+)</text>
        <dbReference type="Rhea" id="RHEA:13065"/>
        <dbReference type="ChEBI" id="CHEBI:15377"/>
        <dbReference type="ChEBI" id="CHEBI:15378"/>
        <dbReference type="ChEBI" id="CHEBI:30616"/>
        <dbReference type="ChEBI" id="CHEBI:43474"/>
        <dbReference type="ChEBI" id="CHEBI:456216"/>
    </reaction>
</comment>
<proteinExistence type="inferred from homology"/>
<dbReference type="InterPro" id="IPR017871">
    <property type="entry name" value="ABC_transporter-like_CS"/>
</dbReference>
<keyword evidence="14" id="KW-1185">Reference proteome</keyword>
<dbReference type="HAMAP" id="MF_00848">
    <property type="entry name" value="Uup"/>
    <property type="match status" value="1"/>
</dbReference>
<dbReference type="AlphaFoldDB" id="A0A143DEC5"/>
<dbReference type="InterPro" id="IPR037118">
    <property type="entry name" value="Val-tRNA_synth_C_sf"/>
</dbReference>
<evidence type="ECO:0000256" key="9">
    <source>
        <dbReference type="ARBA" id="ARBA00049360"/>
    </source>
</evidence>
<keyword evidence="13" id="KW-0251">Elongation factor</keyword>
<evidence type="ECO:0000256" key="11">
    <source>
        <dbReference type="HAMAP-Rule" id="MF_00848"/>
    </source>
</evidence>
<name>A0A143DEC5_9PROT</name>
<evidence type="ECO:0000259" key="12">
    <source>
        <dbReference type="PROSITE" id="PS50893"/>
    </source>
</evidence>
<evidence type="ECO:0000313" key="14">
    <source>
        <dbReference type="Proteomes" id="UP000076066"/>
    </source>
</evidence>
<keyword evidence="1 11" id="KW-0963">Cytoplasm</keyword>
<organism evidence="13 14">
    <name type="scientific">Haematospirillum jordaniae</name>
    <dbReference type="NCBI Taxonomy" id="1549855"/>
    <lineage>
        <taxon>Bacteria</taxon>
        <taxon>Pseudomonadati</taxon>
        <taxon>Pseudomonadota</taxon>
        <taxon>Alphaproteobacteria</taxon>
        <taxon>Rhodospirillales</taxon>
        <taxon>Novispirillaceae</taxon>
        <taxon>Haematospirillum</taxon>
    </lineage>
</organism>
<feature type="domain" description="ABC transporter" evidence="12">
    <location>
        <begin position="7"/>
        <end position="219"/>
    </location>
</feature>
<feature type="binding site" evidence="11">
    <location>
        <begin position="39"/>
        <end position="46"/>
    </location>
    <ligand>
        <name>ATP</name>
        <dbReference type="ChEBI" id="CHEBI:30616"/>
        <label>1</label>
    </ligand>
</feature>
<dbReference type="GeneID" id="53317027"/>
<dbReference type="Proteomes" id="UP000076066">
    <property type="component" value="Chromosome"/>
</dbReference>
<dbReference type="EC" id="3.6.1.-" evidence="11"/>
<evidence type="ECO:0000256" key="3">
    <source>
        <dbReference type="ARBA" id="ARBA00022741"/>
    </source>
</evidence>
<feature type="binding site" evidence="11">
    <location>
        <begin position="318"/>
        <end position="325"/>
    </location>
    <ligand>
        <name>ATP</name>
        <dbReference type="ChEBI" id="CHEBI:30616"/>
        <label>2</label>
    </ligand>
</feature>
<dbReference type="InterPro" id="IPR032524">
    <property type="entry name" value="ABC_tran_C"/>
</dbReference>
<dbReference type="GO" id="GO:0006281">
    <property type="term" value="P:DNA repair"/>
    <property type="evidence" value="ECO:0007669"/>
    <property type="project" value="UniProtKB-KW"/>
</dbReference>
<dbReference type="Pfam" id="PF00005">
    <property type="entry name" value="ABC_tran"/>
    <property type="match status" value="2"/>
</dbReference>
<evidence type="ECO:0000313" key="13">
    <source>
        <dbReference type="EMBL" id="AMW35067.1"/>
    </source>
</evidence>
<evidence type="ECO:0000256" key="10">
    <source>
        <dbReference type="ARBA" id="ARBA00061478"/>
    </source>
</evidence>
<dbReference type="GO" id="GO:0003677">
    <property type="term" value="F:DNA binding"/>
    <property type="evidence" value="ECO:0007669"/>
    <property type="project" value="UniProtKB-UniRule"/>
</dbReference>
<keyword evidence="5 11" id="KW-0378">Hydrolase</keyword>
<dbReference type="PROSITE" id="PS50893">
    <property type="entry name" value="ABC_TRANSPORTER_2"/>
    <property type="match status" value="2"/>
</dbReference>
<dbReference type="PROSITE" id="PS00211">
    <property type="entry name" value="ABC_TRANSPORTER_1"/>
    <property type="match status" value="2"/>
</dbReference>
<dbReference type="SMART" id="SM00382">
    <property type="entry name" value="AAA"/>
    <property type="match status" value="2"/>
</dbReference>
<dbReference type="Gene3D" id="1.10.287.380">
    <property type="entry name" value="Valyl-tRNA synthetase, C-terminal domain"/>
    <property type="match status" value="1"/>
</dbReference>
<dbReference type="InterPro" id="IPR003593">
    <property type="entry name" value="AAA+_ATPase"/>
</dbReference>
<dbReference type="PANTHER" id="PTHR42855">
    <property type="entry name" value="ABC TRANSPORTER ATP-BINDING SUBUNIT"/>
    <property type="match status" value="1"/>
</dbReference>
<dbReference type="FunFam" id="3.40.50.300:FF:000309">
    <property type="entry name" value="ABC transporter ATP-binding protein"/>
    <property type="match status" value="1"/>
</dbReference>
<reference evidence="13 14" key="1">
    <citation type="submission" date="2016-02" db="EMBL/GenBank/DDBJ databases">
        <title>Complete Genome of H5569, the type strain of the newly described species Haematospirillium jordaniae.</title>
        <authorList>
            <person name="Nicholson A.C."/>
            <person name="Humrighouse B.W."/>
            <person name="Loparov V."/>
            <person name="McQuiston J.R."/>
        </authorList>
    </citation>
    <scope>NUCLEOTIDE SEQUENCE [LARGE SCALE GENOMIC DNA]</scope>
    <source>
        <strain evidence="13 14">H5569</strain>
    </source>
</reference>
<evidence type="ECO:0000256" key="8">
    <source>
        <dbReference type="ARBA" id="ARBA00023204"/>
    </source>
</evidence>
<keyword evidence="4 11" id="KW-0227">DNA damage</keyword>
<dbReference type="GO" id="GO:0016887">
    <property type="term" value="F:ATP hydrolysis activity"/>
    <property type="evidence" value="ECO:0007669"/>
    <property type="project" value="UniProtKB-UniRule"/>
</dbReference>
<dbReference type="RefSeq" id="WP_066135313.1">
    <property type="nucleotide sequence ID" value="NZ_CP014525.1"/>
</dbReference>
<protein>
    <recommendedName>
        <fullName evidence="11">ATP-binding protein Uup</fullName>
        <ecNumber evidence="11">3.6.1.-</ecNumber>
    </recommendedName>
</protein>
<comment type="similarity">
    <text evidence="10 11">Belongs to the ABC transporter superfamily. ABCF family. Uup subfamily.</text>
</comment>
<dbReference type="InterPro" id="IPR043686">
    <property type="entry name" value="Uup"/>
</dbReference>
<dbReference type="GO" id="GO:0005737">
    <property type="term" value="C:cytoplasm"/>
    <property type="evidence" value="ECO:0007669"/>
    <property type="project" value="UniProtKB-SubCell"/>
</dbReference>
<dbReference type="GO" id="GO:0043022">
    <property type="term" value="F:ribosome binding"/>
    <property type="evidence" value="ECO:0007669"/>
    <property type="project" value="UniProtKB-UniRule"/>
</dbReference>
<evidence type="ECO:0000256" key="5">
    <source>
        <dbReference type="ARBA" id="ARBA00022801"/>
    </source>
</evidence>
<sequence>MALPPLLSLRNVRLGFGGLPLFDGVDMAVGRGDRICLVGRNGSGKSTLLKIIAGQVDPENGDVFVQPGIRLSWLPQEPDVSGFRSVYDYVAGGFEGDQDHALHRVTPLLDELGLYPDADPCLLSGGEKRRAAIARLLVCDPDIMLLDEPTNHLDLPTIQWLETKLRSCRSGFIVISHDRAFLNNLTNVTLWLDRGVVRRLDRGFSAFEEWAETILEQETVERAKFDKLIAKETEWLRQGVKARRTRNMGRVQRLYDMRQERAGMLDQAGRVAMGIESGALSGKLVIEAVDIAKTFSGRCVIKPLSVRVLRGDRIGIIGPNGAGKSTLLKILLGELAPDSGSVRLGTALSPVFLDQTRSLLDPEKTVWDTLADTGGDSINVRGTMRHVVGYMRDFLFSESQARSPVGSLSGGERNRLILAKALAAPSNLLVLDEPTNDLDMDTLDLLQDALSSYDGTLLLVSHDRDFLDRIVTSSLVFEGEGVIREYPGGYSDYERQRKRVDDTVPVTPTKKNVSPERLEVPRMLTKLSYAQARLLKELPKTIEQARKEIAALEAKLSCPNFYAVDPSAFSETVERLEAKKAFLEQAEEQWLELEILREDLESRGRRGA</sequence>
<dbReference type="CDD" id="cd03221">
    <property type="entry name" value="ABCF_EF-3"/>
    <property type="match status" value="2"/>
</dbReference>
<dbReference type="EMBL" id="CP014525">
    <property type="protein sequence ID" value="AMW35067.1"/>
    <property type="molecule type" value="Genomic_DNA"/>
</dbReference>
<dbReference type="InterPro" id="IPR003439">
    <property type="entry name" value="ABC_transporter-like_ATP-bd"/>
</dbReference>
<evidence type="ECO:0000256" key="2">
    <source>
        <dbReference type="ARBA" id="ARBA00022737"/>
    </source>
</evidence>
<dbReference type="PANTHER" id="PTHR42855:SF1">
    <property type="entry name" value="ABC TRANSPORTER DOMAIN-CONTAINING PROTEIN"/>
    <property type="match status" value="1"/>
</dbReference>
<dbReference type="GO" id="GO:0003746">
    <property type="term" value="F:translation elongation factor activity"/>
    <property type="evidence" value="ECO:0007669"/>
    <property type="project" value="UniProtKB-KW"/>
</dbReference>
<dbReference type="InterPro" id="IPR051309">
    <property type="entry name" value="ABCF_ATPase"/>
</dbReference>
<dbReference type="InterPro" id="IPR027417">
    <property type="entry name" value="P-loop_NTPase"/>
</dbReference>
<gene>
    <name evidence="11" type="primary">uup</name>
    <name evidence="13" type="ORF">AY555_07635</name>
</gene>